<evidence type="ECO:0000259" key="7">
    <source>
        <dbReference type="SMART" id="SM00382"/>
    </source>
</evidence>
<evidence type="ECO:0000313" key="8">
    <source>
        <dbReference type="EMBL" id="GMH62496.1"/>
    </source>
</evidence>
<keyword evidence="6" id="KW-0460">Magnesium</keyword>
<dbReference type="SUPFAM" id="SSF54585">
    <property type="entry name" value="Cdc48 domain 2-like"/>
    <property type="match status" value="1"/>
</dbReference>
<accession>A0A9W6ZZ03</accession>
<dbReference type="GO" id="GO:0016887">
    <property type="term" value="F:ATP hydrolysis activity"/>
    <property type="evidence" value="ECO:0007669"/>
    <property type="project" value="InterPro"/>
</dbReference>
<keyword evidence="6" id="KW-0963">Cytoplasm</keyword>
<dbReference type="EMBL" id="BLQM01000092">
    <property type="protein sequence ID" value="GMH62496.1"/>
    <property type="molecule type" value="Genomic_DNA"/>
</dbReference>
<evidence type="ECO:0000313" key="9">
    <source>
        <dbReference type="Proteomes" id="UP001162640"/>
    </source>
</evidence>
<dbReference type="FunFam" id="3.40.50.300:FF:000154">
    <property type="entry name" value="Vesicle-fusing ATPase 1"/>
    <property type="match status" value="1"/>
</dbReference>
<dbReference type="GO" id="GO:0005795">
    <property type="term" value="C:Golgi stack"/>
    <property type="evidence" value="ECO:0007669"/>
    <property type="project" value="TreeGrafter"/>
</dbReference>
<sequence>LKMSLSVENLPKNSLAYTNCIYLHPAQIASYKSELSPAPESSSEPKLLLNVGLYVFTALPHSSVSENGIALNGLQRQAASLTLNQVITPSIFTPTASTTASSITLTIDLLAKSKPSNPVPIDTEVLGEMFKQTYDQKHTQHVLTPGQTLAMDFEGSKLKITCQTLENLSDLDTSASNTSTITLGQILQPTQCLFQKAGGASLSLSGKCQSGGGGGTIFNKKFDFVSLGIGGLDEQFNTIFRRAFASRIWPSHVVQSMGINHCRGILLFGPPGCGKTLIARQIGKALNSHPPKIVNGPEILDKYVGGSEEKIRALFADAEKEQASQGDASQLHIIILDEMDAICKSRGSGAGGNTGVGDSVVNQLLSKIDGVDALNNILLIGMTNRKDMIDDALLRPGRLELHVEIGLPDLKGRNQILNIHTKPMREAGRLAEDVVPQLPTIAEKSKNFSGAEIEGLVRSASSFALSRAIDPKDLSKAPDISSLEVVYEDFTRALSEVEPKFGAKTADMQAYYRGGMVNYGTPFEGITETINRVIEQMKTSTKTPLMSLLVSGEPETGKTALAAHLANNSGIPFVRVISADTMIGMSESGKALEINRNFMEAYKSPLSLILIDDLERLIEYIRVGPRFSNQVLQALLVLLKKPPPEDKKLLVVATTSIPLLLEDLSLTQSFSLQVQVPMLEPGEEGVRKVLIDAGVSDKDVEAIAGAINKPIGIKTLLMVTEMARSNSGGEDIDLNMFLECLHTVGY</sequence>
<dbReference type="GO" id="GO:0035494">
    <property type="term" value="P:SNARE complex disassembly"/>
    <property type="evidence" value="ECO:0007669"/>
    <property type="project" value="InterPro"/>
</dbReference>
<feature type="domain" description="AAA+ ATPase" evidence="7">
    <location>
        <begin position="261"/>
        <end position="409"/>
    </location>
</feature>
<dbReference type="GO" id="GO:0046872">
    <property type="term" value="F:metal ion binding"/>
    <property type="evidence" value="ECO:0007669"/>
    <property type="project" value="UniProtKB-UniRule"/>
</dbReference>
<dbReference type="InterPro" id="IPR003593">
    <property type="entry name" value="AAA+_ATPase"/>
</dbReference>
<dbReference type="FunFam" id="3.40.50.300:FF:000166">
    <property type="entry name" value="vesicle-fusing ATPase isoform X1"/>
    <property type="match status" value="1"/>
</dbReference>
<keyword evidence="6" id="KW-0479">Metal-binding</keyword>
<keyword evidence="6" id="KW-0931">ER-Golgi transport</keyword>
<evidence type="ECO:0000256" key="2">
    <source>
        <dbReference type="ARBA" id="ARBA00022448"/>
    </source>
</evidence>
<evidence type="ECO:0000256" key="3">
    <source>
        <dbReference type="ARBA" id="ARBA00022741"/>
    </source>
</evidence>
<comment type="cofactor">
    <cofactor evidence="6">
        <name>Mg(2+)</name>
        <dbReference type="ChEBI" id="CHEBI:18420"/>
    </cofactor>
    <text evidence="6">Binds 1 Mg(2+) ion per subunit.</text>
</comment>
<feature type="domain" description="AAA+ ATPase" evidence="7">
    <location>
        <begin position="544"/>
        <end position="675"/>
    </location>
</feature>
<comment type="catalytic activity">
    <reaction evidence="6">
        <text>ATP + H2O = ADP + phosphate + H(+)</text>
        <dbReference type="Rhea" id="RHEA:13065"/>
        <dbReference type="ChEBI" id="CHEBI:15377"/>
        <dbReference type="ChEBI" id="CHEBI:15378"/>
        <dbReference type="ChEBI" id="CHEBI:30616"/>
        <dbReference type="ChEBI" id="CHEBI:43474"/>
        <dbReference type="ChEBI" id="CHEBI:456216"/>
        <dbReference type="EC" id="3.6.4.6"/>
    </reaction>
</comment>
<evidence type="ECO:0000256" key="1">
    <source>
        <dbReference type="ARBA" id="ARBA00006914"/>
    </source>
</evidence>
<name>A0A9W6ZZ03_9STRA</name>
<feature type="non-terminal residue" evidence="8">
    <location>
        <position position="1"/>
    </location>
</feature>
<comment type="subcellular location">
    <subcellularLocation>
        <location evidence="6">Cytoplasm</location>
    </subcellularLocation>
</comment>
<dbReference type="InterPro" id="IPR003960">
    <property type="entry name" value="ATPase_AAA_CS"/>
</dbReference>
<dbReference type="SUPFAM" id="SSF52540">
    <property type="entry name" value="P-loop containing nucleoside triphosphate hydrolases"/>
    <property type="match status" value="2"/>
</dbReference>
<keyword evidence="2 6" id="KW-0813">Transport</keyword>
<comment type="similarity">
    <text evidence="1 6">Belongs to the AAA ATPase family.</text>
</comment>
<comment type="function">
    <text evidence="6">Required for vesicle-mediated transport. Catalyzes the fusion of transport vesicles within the Golgi cisternae. Is also required for transport from the endoplasmic reticulum to the Golgi stack. Seems to function as a fusion protein required for the delivery of cargo proteins to all compartments of the Golgi stack independent of vesicle origin.</text>
</comment>
<dbReference type="InterPro" id="IPR009010">
    <property type="entry name" value="Asp_de-COase-like_dom_sf"/>
</dbReference>
<dbReference type="InterPro" id="IPR039812">
    <property type="entry name" value="Vesicle-fus_ATPase"/>
</dbReference>
<dbReference type="SUPFAM" id="SSF50692">
    <property type="entry name" value="ADC-like"/>
    <property type="match status" value="1"/>
</dbReference>
<organism evidence="8 9">
    <name type="scientific">Triparma laevis f. inornata</name>
    <dbReference type="NCBI Taxonomy" id="1714386"/>
    <lineage>
        <taxon>Eukaryota</taxon>
        <taxon>Sar</taxon>
        <taxon>Stramenopiles</taxon>
        <taxon>Ochrophyta</taxon>
        <taxon>Bolidophyceae</taxon>
        <taxon>Parmales</taxon>
        <taxon>Triparmaceae</taxon>
        <taxon>Triparma</taxon>
    </lineage>
</organism>
<dbReference type="InterPro" id="IPR027417">
    <property type="entry name" value="P-loop_NTPase"/>
</dbReference>
<dbReference type="GO" id="GO:0006891">
    <property type="term" value="P:intra-Golgi vesicle-mediated transport"/>
    <property type="evidence" value="ECO:0007669"/>
    <property type="project" value="TreeGrafter"/>
</dbReference>
<reference evidence="9" key="1">
    <citation type="journal article" date="2023" name="Commun. Biol.">
        <title>Genome analysis of Parmales, the sister group of diatoms, reveals the evolutionary specialization of diatoms from phago-mixotrophs to photoautotrophs.</title>
        <authorList>
            <person name="Ban H."/>
            <person name="Sato S."/>
            <person name="Yoshikawa S."/>
            <person name="Yamada K."/>
            <person name="Nakamura Y."/>
            <person name="Ichinomiya M."/>
            <person name="Sato N."/>
            <person name="Blanc-Mathieu R."/>
            <person name="Endo H."/>
            <person name="Kuwata A."/>
            <person name="Ogata H."/>
        </authorList>
    </citation>
    <scope>NUCLEOTIDE SEQUENCE [LARGE SCALE GENOMIC DNA]</scope>
</reference>
<evidence type="ECO:0000256" key="6">
    <source>
        <dbReference type="RuleBase" id="RU367045"/>
    </source>
</evidence>
<dbReference type="InterPro" id="IPR029067">
    <property type="entry name" value="CDC48_domain_2-like_sf"/>
</dbReference>
<dbReference type="Proteomes" id="UP001162640">
    <property type="component" value="Unassembled WGS sequence"/>
</dbReference>
<evidence type="ECO:0000256" key="4">
    <source>
        <dbReference type="ARBA" id="ARBA00022840"/>
    </source>
</evidence>
<dbReference type="Pfam" id="PF17862">
    <property type="entry name" value="AAA_lid_3"/>
    <property type="match status" value="1"/>
</dbReference>
<dbReference type="PANTHER" id="PTHR23078:SF3">
    <property type="entry name" value="VESICLE-FUSING ATPASE"/>
    <property type="match status" value="1"/>
</dbReference>
<keyword evidence="6" id="KW-0378">Hydrolase</keyword>
<dbReference type="SMART" id="SM00382">
    <property type="entry name" value="AAA"/>
    <property type="match status" value="2"/>
</dbReference>
<gene>
    <name evidence="8" type="ORF">TL16_g03487</name>
</gene>
<evidence type="ECO:0000256" key="5">
    <source>
        <dbReference type="ARBA" id="ARBA00022927"/>
    </source>
</evidence>
<protein>
    <recommendedName>
        <fullName evidence="6">Vesicle-fusing ATPase</fullName>
        <ecNumber evidence="6">3.6.4.6</ecNumber>
    </recommendedName>
</protein>
<dbReference type="Pfam" id="PF00004">
    <property type="entry name" value="AAA"/>
    <property type="match status" value="2"/>
</dbReference>
<dbReference type="CDD" id="cd00009">
    <property type="entry name" value="AAA"/>
    <property type="match status" value="1"/>
</dbReference>
<dbReference type="FunFam" id="1.10.8.60:FF:000115">
    <property type="entry name" value="N-ethylmaleimide-sensitive fusion protein, putative"/>
    <property type="match status" value="1"/>
</dbReference>
<dbReference type="GO" id="GO:0005524">
    <property type="term" value="F:ATP binding"/>
    <property type="evidence" value="ECO:0007669"/>
    <property type="project" value="UniProtKB-UniRule"/>
</dbReference>
<keyword evidence="3 6" id="KW-0547">Nucleotide-binding</keyword>
<proteinExistence type="inferred from homology"/>
<keyword evidence="5 6" id="KW-0653">Protein transport</keyword>
<comment type="caution">
    <text evidence="8">The sequence shown here is derived from an EMBL/GenBank/DDBJ whole genome shotgun (WGS) entry which is preliminary data.</text>
</comment>
<dbReference type="GO" id="GO:0043001">
    <property type="term" value="P:Golgi to plasma membrane protein transport"/>
    <property type="evidence" value="ECO:0007669"/>
    <property type="project" value="TreeGrafter"/>
</dbReference>
<dbReference type="Gene3D" id="2.40.40.20">
    <property type="match status" value="1"/>
</dbReference>
<dbReference type="Gene3D" id="3.40.50.300">
    <property type="entry name" value="P-loop containing nucleotide triphosphate hydrolases"/>
    <property type="match status" value="2"/>
</dbReference>
<dbReference type="PROSITE" id="PS00674">
    <property type="entry name" value="AAA"/>
    <property type="match status" value="1"/>
</dbReference>
<dbReference type="EC" id="3.6.4.6" evidence="6"/>
<keyword evidence="4 6" id="KW-0067">ATP-binding</keyword>
<dbReference type="AlphaFoldDB" id="A0A9W6ZZ03"/>
<dbReference type="Gene3D" id="1.10.8.60">
    <property type="match status" value="1"/>
</dbReference>
<dbReference type="Gene3D" id="3.10.330.10">
    <property type="match status" value="1"/>
</dbReference>
<dbReference type="PANTHER" id="PTHR23078">
    <property type="entry name" value="VESICULAR-FUSION PROTEIN NSF"/>
    <property type="match status" value="1"/>
</dbReference>
<dbReference type="InterPro" id="IPR041569">
    <property type="entry name" value="AAA_lid_3"/>
</dbReference>
<feature type="non-terminal residue" evidence="8">
    <location>
        <position position="746"/>
    </location>
</feature>
<dbReference type="InterPro" id="IPR003959">
    <property type="entry name" value="ATPase_AAA_core"/>
</dbReference>